<organism evidence="2 3">
    <name type="scientific">Leptonema illini</name>
    <dbReference type="NCBI Taxonomy" id="183"/>
    <lineage>
        <taxon>Bacteria</taxon>
        <taxon>Pseudomonadati</taxon>
        <taxon>Spirochaetota</taxon>
        <taxon>Spirochaetia</taxon>
        <taxon>Leptospirales</taxon>
        <taxon>Leptospiraceae</taxon>
        <taxon>Leptonema</taxon>
    </lineage>
</organism>
<dbReference type="AlphaFoldDB" id="A0A833GVQ0"/>
<dbReference type="Pfam" id="PF01656">
    <property type="entry name" value="CbiA"/>
    <property type="match status" value="1"/>
</dbReference>
<dbReference type="Proteomes" id="UP000460298">
    <property type="component" value="Unassembled WGS sequence"/>
</dbReference>
<proteinExistence type="predicted"/>
<feature type="non-terminal residue" evidence="2">
    <location>
        <position position="40"/>
    </location>
</feature>
<gene>
    <name evidence="2" type="ORF">F9K24_22510</name>
</gene>
<reference evidence="2 3" key="1">
    <citation type="submission" date="2019-10" db="EMBL/GenBank/DDBJ databases">
        <title>Extracellular Electron Transfer in a Candidatus Methanoperedens spp. Enrichment Culture.</title>
        <authorList>
            <person name="Berger S."/>
            <person name="Rangel Shaw D."/>
            <person name="Berben T."/>
            <person name="In 'T Zandt M."/>
            <person name="Frank J."/>
            <person name="Reimann J."/>
            <person name="Jetten M.S.M."/>
            <person name="Welte C.U."/>
        </authorList>
    </citation>
    <scope>NUCLEOTIDE SEQUENCE [LARGE SCALE GENOMIC DNA]</scope>
    <source>
        <strain evidence="2">SB12</strain>
    </source>
</reference>
<dbReference type="InterPro" id="IPR002586">
    <property type="entry name" value="CobQ/CobB/MinD/ParA_Nub-bd_dom"/>
</dbReference>
<feature type="domain" description="CobQ/CobB/MinD/ParA nucleotide binding" evidence="1">
    <location>
        <begin position="8"/>
        <end position="40"/>
    </location>
</feature>
<evidence type="ECO:0000259" key="1">
    <source>
        <dbReference type="Pfam" id="PF01656"/>
    </source>
</evidence>
<accession>A0A833GVQ0</accession>
<dbReference type="Gene3D" id="3.40.50.300">
    <property type="entry name" value="P-loop containing nucleotide triphosphate hydrolases"/>
    <property type="match status" value="1"/>
</dbReference>
<dbReference type="SUPFAM" id="SSF52540">
    <property type="entry name" value="P-loop containing nucleoside triphosphate hydrolases"/>
    <property type="match status" value="1"/>
</dbReference>
<evidence type="ECO:0000313" key="2">
    <source>
        <dbReference type="EMBL" id="KAB2927703.1"/>
    </source>
</evidence>
<comment type="caution">
    <text evidence="2">The sequence shown here is derived from an EMBL/GenBank/DDBJ whole genome shotgun (WGS) entry which is preliminary data.</text>
</comment>
<dbReference type="EMBL" id="WBUI01000067">
    <property type="protein sequence ID" value="KAB2927703.1"/>
    <property type="molecule type" value="Genomic_DNA"/>
</dbReference>
<evidence type="ECO:0000313" key="3">
    <source>
        <dbReference type="Proteomes" id="UP000460298"/>
    </source>
</evidence>
<name>A0A833GVQ0_9LEPT</name>
<protein>
    <recommendedName>
        <fullName evidence="1">CobQ/CobB/MinD/ParA nucleotide binding domain-containing protein</fullName>
    </recommendedName>
</protein>
<sequence>MRTSSAFVIAATKSGSGKTLLTVGIMAALVRRGLTVAPFK</sequence>
<dbReference type="InterPro" id="IPR027417">
    <property type="entry name" value="P-loop_NTPase"/>
</dbReference>